<dbReference type="PANTHER" id="PTHR32305:SF15">
    <property type="entry name" value="PROTEIN RHSA-RELATED"/>
    <property type="match status" value="1"/>
</dbReference>
<evidence type="ECO:0000313" key="3">
    <source>
        <dbReference type="EMBL" id="RDS81982.1"/>
    </source>
</evidence>
<protein>
    <submittedName>
        <fullName evidence="3">RHS repeat-associated core domain-containing protein</fullName>
    </submittedName>
</protein>
<dbReference type="OrthoDB" id="9816400at2"/>
<dbReference type="InterPro" id="IPR056823">
    <property type="entry name" value="TEN-like_YD-shell"/>
</dbReference>
<dbReference type="EMBL" id="QRBF01000006">
    <property type="protein sequence ID" value="RDS81982.1"/>
    <property type="molecule type" value="Genomic_DNA"/>
</dbReference>
<organism evidence="3 4">
    <name type="scientific">Dyella psychrodurans</name>
    <dbReference type="NCBI Taxonomy" id="1927960"/>
    <lineage>
        <taxon>Bacteria</taxon>
        <taxon>Pseudomonadati</taxon>
        <taxon>Pseudomonadota</taxon>
        <taxon>Gammaproteobacteria</taxon>
        <taxon>Lysobacterales</taxon>
        <taxon>Rhodanobacteraceae</taxon>
        <taxon>Dyella</taxon>
    </lineage>
</organism>
<evidence type="ECO:0000259" key="2">
    <source>
        <dbReference type="Pfam" id="PF25023"/>
    </source>
</evidence>
<dbReference type="Proteomes" id="UP000255334">
    <property type="component" value="Unassembled WGS sequence"/>
</dbReference>
<evidence type="ECO:0000313" key="4">
    <source>
        <dbReference type="Proteomes" id="UP000255334"/>
    </source>
</evidence>
<dbReference type="Pfam" id="PF25023">
    <property type="entry name" value="TEN_YD-shell"/>
    <property type="match status" value="1"/>
</dbReference>
<dbReference type="NCBIfam" id="TIGR03696">
    <property type="entry name" value="Rhs_assc_core"/>
    <property type="match status" value="1"/>
</dbReference>
<name>A0A370X0V8_9GAMM</name>
<dbReference type="Gene3D" id="2.180.10.10">
    <property type="entry name" value="RHS repeat-associated core"/>
    <property type="match status" value="1"/>
</dbReference>
<dbReference type="AlphaFoldDB" id="A0A370X0V8"/>
<dbReference type="PANTHER" id="PTHR32305">
    <property type="match status" value="1"/>
</dbReference>
<feature type="domain" description="Teneurin-like YD-shell" evidence="2">
    <location>
        <begin position="4"/>
        <end position="104"/>
    </location>
</feature>
<keyword evidence="4" id="KW-1185">Reference proteome</keyword>
<evidence type="ECO:0000256" key="1">
    <source>
        <dbReference type="ARBA" id="ARBA00022737"/>
    </source>
</evidence>
<gene>
    <name evidence="3" type="ORF">DWU99_16345</name>
</gene>
<dbReference type="InterPro" id="IPR050708">
    <property type="entry name" value="T6SS_VgrG/RHS"/>
</dbReference>
<accession>A0A370X0V8</accession>
<proteinExistence type="predicted"/>
<keyword evidence="1" id="KW-0677">Repeat</keyword>
<dbReference type="InterPro" id="IPR022385">
    <property type="entry name" value="Rhs_assc_core"/>
</dbReference>
<sequence>MVHADKVTYILTDPNGTVLAEADAQGNITKTFDYRPYGQQALGQPPNGPGYTGHVNDPDTDLVYMQARYYDPEAGRFLSADPVGPTPGDVYGFNRYVYANNNPIGNIDPNGRETGPAYAAIYRLDGGVPQTYISPNDRVGPAIQAGLGVLPVVGDGVNIGQAITNPSAMNIAAAAVGVLPVVGGVAADAVKGASAAERATAIAGTMSARTQRSVTIAVTETKEGVRVVSSSEGTLRSAAQGALKDGEVAGKGVAGTHAEVNGINVAKEMGLTPTGTAASRPICSSCAQALEQHGVTPLSPLKQQP</sequence>
<comment type="caution">
    <text evidence="3">The sequence shown here is derived from an EMBL/GenBank/DDBJ whole genome shotgun (WGS) entry which is preliminary data.</text>
</comment>
<reference evidence="3 4" key="1">
    <citation type="submission" date="2018-07" db="EMBL/GenBank/DDBJ databases">
        <title>Dyella monticola sp. nov. and Dyella psychrodurans sp. nov. isolated from monsoon evergreen broad-leaved forest soil of Dinghu Mountain, China.</title>
        <authorList>
            <person name="Gao Z."/>
            <person name="Qiu L."/>
        </authorList>
    </citation>
    <scope>NUCLEOTIDE SEQUENCE [LARGE SCALE GENOMIC DNA]</scope>
    <source>
        <strain evidence="3 4">4MSK11</strain>
    </source>
</reference>